<keyword evidence="3 12" id="KW-0808">Transferase</keyword>
<dbReference type="GO" id="GO:0009396">
    <property type="term" value="P:folic acid-containing compound biosynthetic process"/>
    <property type="evidence" value="ECO:0007669"/>
    <property type="project" value="InterPro"/>
</dbReference>
<evidence type="ECO:0000256" key="7">
    <source>
        <dbReference type="ARBA" id="ARBA00083979"/>
    </source>
</evidence>
<dbReference type="EMBL" id="CP045096">
    <property type="protein sequence ID" value="QFR02237.1"/>
    <property type="molecule type" value="Genomic_DNA"/>
</dbReference>
<evidence type="ECO:0000259" key="10">
    <source>
        <dbReference type="Pfam" id="PF00425"/>
    </source>
</evidence>
<feature type="region of interest" description="Disordered" evidence="8">
    <location>
        <begin position="194"/>
        <end position="237"/>
    </location>
</feature>
<dbReference type="GO" id="GO:0005737">
    <property type="term" value="C:cytoplasm"/>
    <property type="evidence" value="ECO:0007669"/>
    <property type="project" value="TreeGrafter"/>
</dbReference>
<evidence type="ECO:0000313" key="13">
    <source>
        <dbReference type="Proteomes" id="UP000327294"/>
    </source>
</evidence>
<dbReference type="AlphaFoldDB" id="A0A5P8KGV8"/>
<evidence type="ECO:0000256" key="5">
    <source>
        <dbReference type="ARBA" id="ARBA00052789"/>
    </source>
</evidence>
<name>A0A5P8KGV8_9ACTN</name>
<dbReference type="InterPro" id="IPR017926">
    <property type="entry name" value="GATASE"/>
</dbReference>
<comment type="similarity">
    <text evidence="1">In the C-terminal section; belongs to the anthranilate synthase component I family.</text>
</comment>
<dbReference type="FunFam" id="3.40.50.880:FF:000003">
    <property type="entry name" value="Anthranilate synthase component II"/>
    <property type="match status" value="1"/>
</dbReference>
<feature type="region of interest" description="Disordered" evidence="8">
    <location>
        <begin position="716"/>
        <end position="735"/>
    </location>
</feature>
<comment type="catalytic activity">
    <reaction evidence="5">
        <text>chorismate + L-glutamine = 4-amino-4-deoxychorismate + L-glutamate</text>
        <dbReference type="Rhea" id="RHEA:11672"/>
        <dbReference type="ChEBI" id="CHEBI:29748"/>
        <dbReference type="ChEBI" id="CHEBI:29985"/>
        <dbReference type="ChEBI" id="CHEBI:58359"/>
        <dbReference type="ChEBI" id="CHEBI:58406"/>
        <dbReference type="EC" id="2.6.1.85"/>
    </reaction>
    <physiologicalReaction direction="left-to-right" evidence="5">
        <dbReference type="Rhea" id="RHEA:11673"/>
    </physiologicalReaction>
</comment>
<dbReference type="KEGG" id="sphv:F9278_45705"/>
<evidence type="ECO:0000256" key="2">
    <source>
        <dbReference type="ARBA" id="ARBA00013139"/>
    </source>
</evidence>
<dbReference type="RefSeq" id="WP_152173557.1">
    <property type="nucleotide sequence ID" value="NZ_CP045096.1"/>
</dbReference>
<feature type="domain" description="Anthranilate synthase component I N-terminal" evidence="11">
    <location>
        <begin position="251"/>
        <end position="391"/>
    </location>
</feature>
<dbReference type="Pfam" id="PF00117">
    <property type="entry name" value="GATase"/>
    <property type="match status" value="1"/>
</dbReference>
<dbReference type="Gene3D" id="3.60.120.10">
    <property type="entry name" value="Anthranilate synthase"/>
    <property type="match status" value="1"/>
</dbReference>
<evidence type="ECO:0000256" key="8">
    <source>
        <dbReference type="SAM" id="MobiDB-lite"/>
    </source>
</evidence>
<dbReference type="InterPro" id="IPR005801">
    <property type="entry name" value="ADC_synthase"/>
</dbReference>
<dbReference type="NCBIfam" id="TIGR00553">
    <property type="entry name" value="pabB"/>
    <property type="match status" value="1"/>
</dbReference>
<evidence type="ECO:0000313" key="12">
    <source>
        <dbReference type="EMBL" id="QFR02237.1"/>
    </source>
</evidence>
<dbReference type="GO" id="GO:0000162">
    <property type="term" value="P:L-tryptophan biosynthetic process"/>
    <property type="evidence" value="ECO:0007669"/>
    <property type="project" value="TreeGrafter"/>
</dbReference>
<organism evidence="12 13">
    <name type="scientific">Streptomyces phaeolivaceus</name>
    <dbReference type="NCBI Taxonomy" id="2653200"/>
    <lineage>
        <taxon>Bacteria</taxon>
        <taxon>Bacillati</taxon>
        <taxon>Actinomycetota</taxon>
        <taxon>Actinomycetes</taxon>
        <taxon>Kitasatosporales</taxon>
        <taxon>Streptomycetaceae</taxon>
        <taxon>Streptomyces</taxon>
    </lineage>
</organism>
<dbReference type="InterPro" id="IPR006221">
    <property type="entry name" value="TrpG/PapA_dom"/>
</dbReference>
<proteinExistence type="inferred from homology"/>
<feature type="domain" description="Chorismate-utilising enzyme C-terminal" evidence="10">
    <location>
        <begin position="446"/>
        <end position="700"/>
    </location>
</feature>
<keyword evidence="13" id="KW-1185">Reference proteome</keyword>
<evidence type="ECO:0000256" key="1">
    <source>
        <dbReference type="ARBA" id="ARBA00005970"/>
    </source>
</evidence>
<dbReference type="Gene3D" id="3.40.50.880">
    <property type="match status" value="1"/>
</dbReference>
<dbReference type="InterPro" id="IPR015890">
    <property type="entry name" value="Chorismate_C"/>
</dbReference>
<dbReference type="InterPro" id="IPR019999">
    <property type="entry name" value="Anth_synth_I-like"/>
</dbReference>
<dbReference type="PANTHER" id="PTHR11236:SF18">
    <property type="entry name" value="AMINODEOXYCHORISMATE SYNTHASE"/>
    <property type="match status" value="1"/>
</dbReference>
<dbReference type="PANTHER" id="PTHR11236">
    <property type="entry name" value="AMINOBENZOATE/ANTHRANILATE SYNTHASE"/>
    <property type="match status" value="1"/>
</dbReference>
<dbReference type="Pfam" id="PF00425">
    <property type="entry name" value="Chorismate_bind"/>
    <property type="match status" value="1"/>
</dbReference>
<evidence type="ECO:0000259" key="11">
    <source>
        <dbReference type="Pfam" id="PF04715"/>
    </source>
</evidence>
<dbReference type="InterPro" id="IPR005802">
    <property type="entry name" value="ADC_synth_comp_1"/>
</dbReference>
<evidence type="ECO:0000256" key="4">
    <source>
        <dbReference type="ARBA" id="ARBA00022962"/>
    </source>
</evidence>
<evidence type="ECO:0000256" key="6">
    <source>
        <dbReference type="ARBA" id="ARBA00072983"/>
    </source>
</evidence>
<evidence type="ECO:0000256" key="3">
    <source>
        <dbReference type="ARBA" id="ARBA00022679"/>
    </source>
</evidence>
<protein>
    <recommendedName>
        <fullName evidence="6">Aminodeoxychorismate synthase</fullName>
        <ecNumber evidence="2">2.6.1.85</ecNumber>
    </recommendedName>
    <alternativeName>
        <fullName evidence="7">4-amino-4-deoxychorismate synthase</fullName>
    </alternativeName>
</protein>
<evidence type="ECO:0000259" key="9">
    <source>
        <dbReference type="Pfam" id="PF00117"/>
    </source>
</evidence>
<keyword evidence="12" id="KW-0032">Aminotransferase</keyword>
<dbReference type="PRINTS" id="PR00097">
    <property type="entry name" value="ANTSNTHASEII"/>
</dbReference>
<accession>A0A5P8KGV8</accession>
<dbReference type="GO" id="GO:0008153">
    <property type="term" value="P:4-aminobenzoate biosynthetic process"/>
    <property type="evidence" value="ECO:0007669"/>
    <property type="project" value="TreeGrafter"/>
</dbReference>
<dbReference type="Pfam" id="PF04715">
    <property type="entry name" value="Anth_synt_I_N"/>
    <property type="match status" value="1"/>
</dbReference>
<reference evidence="12 13" key="1">
    <citation type="submission" date="2019-10" db="EMBL/GenBank/DDBJ databases">
        <title>Streptomyces sp. strain GY16 isolated from leaves of Broussonetia papyrifera.</title>
        <authorList>
            <person name="Mo P."/>
        </authorList>
    </citation>
    <scope>NUCLEOTIDE SEQUENCE [LARGE SCALE GENOMIC DNA]</scope>
    <source>
        <strain evidence="12 13">GY16</strain>
    </source>
</reference>
<dbReference type="SUPFAM" id="SSF56322">
    <property type="entry name" value="ADC synthase"/>
    <property type="match status" value="1"/>
</dbReference>
<dbReference type="InterPro" id="IPR029062">
    <property type="entry name" value="Class_I_gatase-like"/>
</dbReference>
<dbReference type="CDD" id="cd01743">
    <property type="entry name" value="GATase1_Anthranilate_Synthase"/>
    <property type="match status" value="1"/>
</dbReference>
<gene>
    <name evidence="12" type="primary">pabB</name>
    <name evidence="12" type="ORF">F9278_45705</name>
</gene>
<dbReference type="Proteomes" id="UP000327294">
    <property type="component" value="Chromosome"/>
</dbReference>
<dbReference type="EC" id="2.6.1.85" evidence="2"/>
<dbReference type="PRINTS" id="PR00096">
    <property type="entry name" value="GATASE"/>
</dbReference>
<dbReference type="InterPro" id="IPR006805">
    <property type="entry name" value="Anth_synth_I_N"/>
</dbReference>
<dbReference type="NCBIfam" id="TIGR00566">
    <property type="entry name" value="trpG_papA"/>
    <property type="match status" value="1"/>
</dbReference>
<dbReference type="PRINTS" id="PR00099">
    <property type="entry name" value="CPSGATASE"/>
</dbReference>
<dbReference type="SUPFAM" id="SSF52317">
    <property type="entry name" value="Class I glutamine amidotransferase-like"/>
    <property type="match status" value="1"/>
</dbReference>
<dbReference type="GO" id="GO:0046820">
    <property type="term" value="F:4-amino-4-deoxychorismate synthase activity"/>
    <property type="evidence" value="ECO:0007669"/>
    <property type="project" value="UniProtKB-EC"/>
</dbReference>
<sequence length="735" mass="80059">MRTLLVDNYDSYTYNLFQLVAQVNGAEPVVVHNDSPECATLDLNDFDNVVISPGPGDPTRPKDFGACAPIIESARLPVLGVCLGHQGIAAGSGARIVRAPAARHGHLTAVRHDGRELFHGIPQDFTAVRYHSLCVREPLPPELEATAWAEDGVLMGLRHRTRPLWGVQFHPESVATEFGFELLGNFRDLTERFHHERGSTQRSTRGATLRRTPVRSGSHLAPVETATRPAPRPVEPRPYRLHSRIMESAVETEAAFTRLFADSTHAFWLDSSLIDPRLSRFSFLGDASGPLSEIVRYRVGDGAVEVTAAGGQPQRVEGTVFDYLQTALRARRVENPALPVDFSCGYVGYFGYELKADCGATAKHTSPTPDAYWIFADRLIAVDHQQGATYLLALSDGSPRSDRDATVWLERTAAVLAALPRPRPTPVPDQQAVDNALLEPALVRDRAQYLADIATCKQELLAGESYEICLTNAVQAPRPADGLRYYRSLRRSNPAPYAAYLRLGDMEIACSSPERFLRITRDGMVETKPIKGTARRGADEAEDARLRRELTTSAKVRAENLMIVDLLRNDLGRVCEVGSVTVPRLMRTETYATVHQLVSTIRGRLRADADALDCVRACFPGGSMTGAPKLRTLDIIDSLETQARGVYSGAIGFLSCNGTADLNIVIRTAVLTEEGLHAGAGGAIVLDSDLVEEYEEMLLKAATSLRVLLAGTSGQDAAPTADRVAPARAAEGGLR</sequence>
<keyword evidence="4" id="KW-0315">Glutamine amidotransferase</keyword>
<dbReference type="PROSITE" id="PS51273">
    <property type="entry name" value="GATASE_TYPE_1"/>
    <property type="match status" value="1"/>
</dbReference>
<feature type="domain" description="Glutamine amidotransferase" evidence="9">
    <location>
        <begin position="4"/>
        <end position="186"/>
    </location>
</feature>